<comment type="caution">
    <text evidence="2">The sequence shown here is derived from an EMBL/GenBank/DDBJ whole genome shotgun (WGS) entry which is preliminary data.</text>
</comment>
<proteinExistence type="predicted"/>
<evidence type="ECO:0000313" key="2">
    <source>
        <dbReference type="EMBL" id="KAK0721622.1"/>
    </source>
</evidence>
<dbReference type="SUPFAM" id="SSF81383">
    <property type="entry name" value="F-box domain"/>
    <property type="match status" value="1"/>
</dbReference>
<name>A0AA40ATA4_9PEZI</name>
<dbReference type="InterPro" id="IPR001810">
    <property type="entry name" value="F-box_dom"/>
</dbReference>
<gene>
    <name evidence="2" type="ORF">B0T26DRAFT_749123</name>
</gene>
<dbReference type="GeneID" id="85328325"/>
<sequence length="77" mass="8846">MSGFRFLSLPVELQAAVFEQEGSWTLARVCRTSRHFNRIATLLLYRVAVAKNRRQLLCLFRTLATVPLPRPFVRGVV</sequence>
<protein>
    <recommendedName>
        <fullName evidence="1">F-box domain-containing protein</fullName>
    </recommendedName>
</protein>
<dbReference type="RefSeq" id="XP_060297546.1">
    <property type="nucleotide sequence ID" value="XM_060445055.1"/>
</dbReference>
<dbReference type="InterPro" id="IPR036047">
    <property type="entry name" value="F-box-like_dom_sf"/>
</dbReference>
<dbReference type="Proteomes" id="UP001172101">
    <property type="component" value="Unassembled WGS sequence"/>
</dbReference>
<dbReference type="AlphaFoldDB" id="A0AA40ATA4"/>
<keyword evidence="3" id="KW-1185">Reference proteome</keyword>
<organism evidence="2 3">
    <name type="scientific">Lasiosphaeria miniovina</name>
    <dbReference type="NCBI Taxonomy" id="1954250"/>
    <lineage>
        <taxon>Eukaryota</taxon>
        <taxon>Fungi</taxon>
        <taxon>Dikarya</taxon>
        <taxon>Ascomycota</taxon>
        <taxon>Pezizomycotina</taxon>
        <taxon>Sordariomycetes</taxon>
        <taxon>Sordariomycetidae</taxon>
        <taxon>Sordariales</taxon>
        <taxon>Lasiosphaeriaceae</taxon>
        <taxon>Lasiosphaeria</taxon>
    </lineage>
</organism>
<feature type="domain" description="F-box" evidence="1">
    <location>
        <begin position="6"/>
        <end position="46"/>
    </location>
</feature>
<evidence type="ECO:0000313" key="3">
    <source>
        <dbReference type="Proteomes" id="UP001172101"/>
    </source>
</evidence>
<dbReference type="Pfam" id="PF12937">
    <property type="entry name" value="F-box-like"/>
    <property type="match status" value="1"/>
</dbReference>
<evidence type="ECO:0000259" key="1">
    <source>
        <dbReference type="Pfam" id="PF12937"/>
    </source>
</evidence>
<dbReference type="EMBL" id="JAUIRO010000003">
    <property type="protein sequence ID" value="KAK0721622.1"/>
    <property type="molecule type" value="Genomic_DNA"/>
</dbReference>
<reference evidence="2" key="1">
    <citation type="submission" date="2023-06" db="EMBL/GenBank/DDBJ databases">
        <title>Genome-scale phylogeny and comparative genomics of the fungal order Sordariales.</title>
        <authorList>
            <consortium name="Lawrence Berkeley National Laboratory"/>
            <person name="Hensen N."/>
            <person name="Bonometti L."/>
            <person name="Westerberg I."/>
            <person name="Brannstrom I.O."/>
            <person name="Guillou S."/>
            <person name="Cros-Aarteil S."/>
            <person name="Calhoun S."/>
            <person name="Haridas S."/>
            <person name="Kuo A."/>
            <person name="Mondo S."/>
            <person name="Pangilinan J."/>
            <person name="Riley R."/>
            <person name="LaButti K."/>
            <person name="Andreopoulos B."/>
            <person name="Lipzen A."/>
            <person name="Chen C."/>
            <person name="Yanf M."/>
            <person name="Daum C."/>
            <person name="Ng V."/>
            <person name="Clum A."/>
            <person name="Steindorff A."/>
            <person name="Ohm R."/>
            <person name="Martin F."/>
            <person name="Silar P."/>
            <person name="Natvig D."/>
            <person name="Lalanne C."/>
            <person name="Gautier V."/>
            <person name="Ament-velasquez S.L."/>
            <person name="Kruys A."/>
            <person name="Hutchinson M.I."/>
            <person name="Powell A.J."/>
            <person name="Barry K."/>
            <person name="Miller A.N."/>
            <person name="Grigoriev I.V."/>
            <person name="Debuchy R."/>
            <person name="Gladieux P."/>
            <person name="Thoren M.H."/>
            <person name="Johannesson H."/>
        </authorList>
    </citation>
    <scope>NUCLEOTIDE SEQUENCE</scope>
    <source>
        <strain evidence="2">SMH2392-1A</strain>
    </source>
</reference>
<accession>A0AA40ATA4</accession>